<dbReference type="EMBL" id="JAGFNS010000004">
    <property type="protein sequence ID" value="MBO3737534.1"/>
    <property type="molecule type" value="Genomic_DNA"/>
</dbReference>
<keyword evidence="1" id="KW-0560">Oxidoreductase</keyword>
<feature type="domain" description="NADP-dependent oxidoreductase" evidence="2">
    <location>
        <begin position="16"/>
        <end position="210"/>
    </location>
</feature>
<evidence type="ECO:0000313" key="3">
    <source>
        <dbReference type="EMBL" id="MBO3737534.1"/>
    </source>
</evidence>
<evidence type="ECO:0000256" key="1">
    <source>
        <dbReference type="ARBA" id="ARBA00023002"/>
    </source>
</evidence>
<proteinExistence type="predicted"/>
<dbReference type="Pfam" id="PF00248">
    <property type="entry name" value="Aldo_ket_red"/>
    <property type="match status" value="1"/>
</dbReference>
<dbReference type="PANTHER" id="PTHR43625">
    <property type="entry name" value="AFLATOXIN B1 ALDEHYDE REDUCTASE"/>
    <property type="match status" value="1"/>
</dbReference>
<dbReference type="InterPro" id="IPR050791">
    <property type="entry name" value="Aldo-Keto_reductase"/>
</dbReference>
<dbReference type="PANTHER" id="PTHR43625:SF40">
    <property type="entry name" value="ALDO-KETO REDUCTASE YAKC [NADP(+)]"/>
    <property type="match status" value="1"/>
</dbReference>
<accession>A0ABS3UFJ2</accession>
<sequence length="259" mass="28543">MEPLTVTIGGDMPVRRIGYGTMQLTGPGHWGPPADTGNALRILRHAVHDLGIDHLDTADAYGPHTVEDLIRQALHPYPDHLVIATKGGMLRPGPNQWTPCGRPEYLRQCVELSLRRLAVDRIDLYYLHRIDPAMPLADQLGALDDLRQEGKIRHLGLSKVTIDQVEKARSHTVIAAVQNQHSVDTDDPVLAYAERHGLAYIAHQPFRAGADLARLPASDHAARAQDILRRLLGRSPALLTIPGTHSLRHLNENSTVLLA</sequence>
<name>A0ABS3UFJ2_9ACTN</name>
<dbReference type="InterPro" id="IPR023210">
    <property type="entry name" value="NADP_OxRdtase_dom"/>
</dbReference>
<dbReference type="Gene3D" id="3.20.20.100">
    <property type="entry name" value="NADP-dependent oxidoreductase domain"/>
    <property type="match status" value="1"/>
</dbReference>
<reference evidence="3 4" key="1">
    <citation type="submission" date="2021-03" db="EMBL/GenBank/DDBJ databases">
        <title>Actinoplanes flavus sp. nov., a novel actinomycete isolated from Coconut Palm rhizosphere soil.</title>
        <authorList>
            <person name="Luo X."/>
        </authorList>
    </citation>
    <scope>NUCLEOTIDE SEQUENCE [LARGE SCALE GENOMIC DNA]</scope>
    <source>
        <strain evidence="3 4">NEAU-H7</strain>
    </source>
</reference>
<gene>
    <name evidence="3" type="ORF">J5X75_08375</name>
</gene>
<dbReference type="RefSeq" id="WP_208466732.1">
    <property type="nucleotide sequence ID" value="NZ_JAGFNS010000004.1"/>
</dbReference>
<keyword evidence="4" id="KW-1185">Reference proteome</keyword>
<evidence type="ECO:0000259" key="2">
    <source>
        <dbReference type="Pfam" id="PF00248"/>
    </source>
</evidence>
<dbReference type="CDD" id="cd19088">
    <property type="entry name" value="AKR_AKR13B1"/>
    <property type="match status" value="1"/>
</dbReference>
<dbReference type="InterPro" id="IPR036812">
    <property type="entry name" value="NAD(P)_OxRdtase_dom_sf"/>
</dbReference>
<evidence type="ECO:0000313" key="4">
    <source>
        <dbReference type="Proteomes" id="UP000679690"/>
    </source>
</evidence>
<dbReference type="SUPFAM" id="SSF51430">
    <property type="entry name" value="NAD(P)-linked oxidoreductase"/>
    <property type="match status" value="1"/>
</dbReference>
<protein>
    <submittedName>
        <fullName evidence="3">Aldo/keto reductase</fullName>
    </submittedName>
</protein>
<organism evidence="3 4">
    <name type="scientific">Actinoplanes flavus</name>
    <dbReference type="NCBI Taxonomy" id="2820290"/>
    <lineage>
        <taxon>Bacteria</taxon>
        <taxon>Bacillati</taxon>
        <taxon>Actinomycetota</taxon>
        <taxon>Actinomycetes</taxon>
        <taxon>Micromonosporales</taxon>
        <taxon>Micromonosporaceae</taxon>
        <taxon>Actinoplanes</taxon>
    </lineage>
</organism>
<dbReference type="Proteomes" id="UP000679690">
    <property type="component" value="Unassembled WGS sequence"/>
</dbReference>
<comment type="caution">
    <text evidence="3">The sequence shown here is derived from an EMBL/GenBank/DDBJ whole genome shotgun (WGS) entry which is preliminary data.</text>
</comment>